<gene>
    <name evidence="2" type="ORF">VNO77_03715</name>
</gene>
<dbReference type="AlphaFoldDB" id="A0AAN9N0V9"/>
<protein>
    <submittedName>
        <fullName evidence="2">Uncharacterized protein</fullName>
    </submittedName>
</protein>
<comment type="caution">
    <text evidence="2">The sequence shown here is derived from an EMBL/GenBank/DDBJ whole genome shotgun (WGS) entry which is preliminary data.</text>
</comment>
<evidence type="ECO:0000313" key="2">
    <source>
        <dbReference type="EMBL" id="KAK7361644.1"/>
    </source>
</evidence>
<keyword evidence="3" id="KW-1185">Reference proteome</keyword>
<evidence type="ECO:0000256" key="1">
    <source>
        <dbReference type="SAM" id="MobiDB-lite"/>
    </source>
</evidence>
<dbReference type="EMBL" id="JAYMYQ010000001">
    <property type="protein sequence ID" value="KAK7361644.1"/>
    <property type="molecule type" value="Genomic_DNA"/>
</dbReference>
<evidence type="ECO:0000313" key="3">
    <source>
        <dbReference type="Proteomes" id="UP001367508"/>
    </source>
</evidence>
<name>A0AAN9N0V9_CANGL</name>
<feature type="compositionally biased region" description="Polar residues" evidence="1">
    <location>
        <begin position="47"/>
        <end position="56"/>
    </location>
</feature>
<feature type="region of interest" description="Disordered" evidence="1">
    <location>
        <begin position="41"/>
        <end position="61"/>
    </location>
</feature>
<organism evidence="2 3">
    <name type="scientific">Canavalia gladiata</name>
    <name type="common">Sword bean</name>
    <name type="synonym">Dolichos gladiatus</name>
    <dbReference type="NCBI Taxonomy" id="3824"/>
    <lineage>
        <taxon>Eukaryota</taxon>
        <taxon>Viridiplantae</taxon>
        <taxon>Streptophyta</taxon>
        <taxon>Embryophyta</taxon>
        <taxon>Tracheophyta</taxon>
        <taxon>Spermatophyta</taxon>
        <taxon>Magnoliopsida</taxon>
        <taxon>eudicotyledons</taxon>
        <taxon>Gunneridae</taxon>
        <taxon>Pentapetalae</taxon>
        <taxon>rosids</taxon>
        <taxon>fabids</taxon>
        <taxon>Fabales</taxon>
        <taxon>Fabaceae</taxon>
        <taxon>Papilionoideae</taxon>
        <taxon>50 kb inversion clade</taxon>
        <taxon>NPAAA clade</taxon>
        <taxon>indigoferoid/millettioid clade</taxon>
        <taxon>Phaseoleae</taxon>
        <taxon>Canavalia</taxon>
    </lineage>
</organism>
<proteinExistence type="predicted"/>
<reference evidence="2 3" key="1">
    <citation type="submission" date="2024-01" db="EMBL/GenBank/DDBJ databases">
        <title>The genomes of 5 underutilized Papilionoideae crops provide insights into root nodulation and disease resistanc.</title>
        <authorList>
            <person name="Jiang F."/>
        </authorList>
    </citation>
    <scope>NUCLEOTIDE SEQUENCE [LARGE SCALE GENOMIC DNA]</scope>
    <source>
        <strain evidence="2">LVBAO_FW01</strain>
        <tissue evidence="2">Leaves</tissue>
    </source>
</reference>
<sequence>MRGHSDHDRSETQGYLLPLDFHVPFPAYALHNVNPKFSLRNDALEKGTSNPPSGATNPPEHRLLHLRGNLISKSYFIIFERQQEEVLKLEIFEESPTTERADFSPLNLCSG</sequence>
<dbReference type="Proteomes" id="UP001367508">
    <property type="component" value="Unassembled WGS sequence"/>
</dbReference>
<accession>A0AAN9N0V9</accession>